<comment type="caution">
    <text evidence="10">The sequence shown here is derived from an EMBL/GenBank/DDBJ whole genome shotgun (WGS) entry which is preliminary data.</text>
</comment>
<protein>
    <submittedName>
        <fullName evidence="10">Multidrug ABC superfamily ATP binding cassette transporter, ATPase and permease protein</fullName>
    </submittedName>
</protein>
<evidence type="ECO:0000313" key="10">
    <source>
        <dbReference type="EMBL" id="KRM08480.1"/>
    </source>
</evidence>
<reference evidence="10 11" key="1">
    <citation type="journal article" date="2015" name="Genome Announc.">
        <title>Expanding the biotechnology potential of lactobacilli through comparative genomics of 213 strains and associated genera.</title>
        <authorList>
            <person name="Sun Z."/>
            <person name="Harris H.M."/>
            <person name="McCann A."/>
            <person name="Guo C."/>
            <person name="Argimon S."/>
            <person name="Zhang W."/>
            <person name="Yang X."/>
            <person name="Jeffery I.B."/>
            <person name="Cooney J.C."/>
            <person name="Kagawa T.F."/>
            <person name="Liu W."/>
            <person name="Song Y."/>
            <person name="Salvetti E."/>
            <person name="Wrobel A."/>
            <person name="Rasinkangas P."/>
            <person name="Parkhill J."/>
            <person name="Rea M.C."/>
            <person name="O'Sullivan O."/>
            <person name="Ritari J."/>
            <person name="Douillard F.P."/>
            <person name="Paul Ross R."/>
            <person name="Yang R."/>
            <person name="Briner A.E."/>
            <person name="Felis G.E."/>
            <person name="de Vos W.M."/>
            <person name="Barrangou R."/>
            <person name="Klaenhammer T.R."/>
            <person name="Caufield P.W."/>
            <person name="Cui Y."/>
            <person name="Zhang H."/>
            <person name="O'Toole P.W."/>
        </authorList>
    </citation>
    <scope>NUCLEOTIDE SEQUENCE [LARGE SCALE GENOMIC DNA]</scope>
    <source>
        <strain evidence="10 11">DSM 17758</strain>
    </source>
</reference>
<evidence type="ECO:0000313" key="11">
    <source>
        <dbReference type="Proteomes" id="UP000051315"/>
    </source>
</evidence>
<dbReference type="InterPro" id="IPR003439">
    <property type="entry name" value="ABC_transporter-like_ATP-bd"/>
</dbReference>
<keyword evidence="3" id="KW-0547">Nucleotide-binding</keyword>
<dbReference type="InterPro" id="IPR036640">
    <property type="entry name" value="ABC1_TM_sf"/>
</dbReference>
<name>A0A0R1VRV0_9LACO</name>
<dbReference type="SUPFAM" id="SSF52540">
    <property type="entry name" value="P-loop containing nucleoside triphosphate hydrolases"/>
    <property type="match status" value="1"/>
</dbReference>
<gene>
    <name evidence="10" type="ORF">FC15_GL000546</name>
</gene>
<keyword evidence="11" id="KW-1185">Reference proteome</keyword>
<dbReference type="OrthoDB" id="95687at2"/>
<dbReference type="STRING" id="1423735.FC15_GL000546"/>
<dbReference type="Pfam" id="PF00664">
    <property type="entry name" value="ABC_membrane"/>
    <property type="match status" value="1"/>
</dbReference>
<dbReference type="CDD" id="cd03228">
    <property type="entry name" value="ABCC_MRP_Like"/>
    <property type="match status" value="1"/>
</dbReference>
<accession>A0A0R1VRV0</accession>
<evidence type="ECO:0000256" key="2">
    <source>
        <dbReference type="ARBA" id="ARBA00022692"/>
    </source>
</evidence>
<comment type="subcellular location">
    <subcellularLocation>
        <location evidence="1">Cell membrane</location>
        <topology evidence="1">Multi-pass membrane protein</topology>
    </subcellularLocation>
</comment>
<dbReference type="PANTHER" id="PTHR43394:SF1">
    <property type="entry name" value="ATP-BINDING CASSETTE SUB-FAMILY B MEMBER 10, MITOCHONDRIAL"/>
    <property type="match status" value="1"/>
</dbReference>
<keyword evidence="2 7" id="KW-0812">Transmembrane</keyword>
<dbReference type="Pfam" id="PF00005">
    <property type="entry name" value="ABC_tran"/>
    <property type="match status" value="1"/>
</dbReference>
<dbReference type="PROSITE" id="PS50893">
    <property type="entry name" value="ABC_TRANSPORTER_2"/>
    <property type="match status" value="1"/>
</dbReference>
<dbReference type="AlphaFoldDB" id="A0A0R1VRV0"/>
<dbReference type="GO" id="GO:0015421">
    <property type="term" value="F:ABC-type oligopeptide transporter activity"/>
    <property type="evidence" value="ECO:0007669"/>
    <property type="project" value="TreeGrafter"/>
</dbReference>
<dbReference type="Gene3D" id="1.20.1560.10">
    <property type="entry name" value="ABC transporter type 1, transmembrane domain"/>
    <property type="match status" value="1"/>
</dbReference>
<keyword evidence="6 7" id="KW-0472">Membrane</keyword>
<dbReference type="PATRIC" id="fig|1423735.3.peg.569"/>
<dbReference type="PROSITE" id="PS00211">
    <property type="entry name" value="ABC_TRANSPORTER_1"/>
    <property type="match status" value="1"/>
</dbReference>
<organism evidence="10 11">
    <name type="scientific">Lapidilactobacillus concavus DSM 17758</name>
    <dbReference type="NCBI Taxonomy" id="1423735"/>
    <lineage>
        <taxon>Bacteria</taxon>
        <taxon>Bacillati</taxon>
        <taxon>Bacillota</taxon>
        <taxon>Bacilli</taxon>
        <taxon>Lactobacillales</taxon>
        <taxon>Lactobacillaceae</taxon>
        <taxon>Lapidilactobacillus</taxon>
    </lineage>
</organism>
<dbReference type="GO" id="GO:0005524">
    <property type="term" value="F:ATP binding"/>
    <property type="evidence" value="ECO:0007669"/>
    <property type="project" value="UniProtKB-KW"/>
</dbReference>
<dbReference type="InterPro" id="IPR011527">
    <property type="entry name" value="ABC1_TM_dom"/>
</dbReference>
<dbReference type="PROSITE" id="PS50929">
    <property type="entry name" value="ABC_TM1F"/>
    <property type="match status" value="1"/>
</dbReference>
<dbReference type="RefSeq" id="WP_057825386.1">
    <property type="nucleotide sequence ID" value="NZ_AZFX01000087.1"/>
</dbReference>
<keyword evidence="4" id="KW-0067">ATP-binding</keyword>
<feature type="transmembrane region" description="Helical" evidence="7">
    <location>
        <begin position="135"/>
        <end position="165"/>
    </location>
</feature>
<evidence type="ECO:0000256" key="5">
    <source>
        <dbReference type="ARBA" id="ARBA00022989"/>
    </source>
</evidence>
<dbReference type="GO" id="GO:0016887">
    <property type="term" value="F:ATP hydrolysis activity"/>
    <property type="evidence" value="ECO:0007669"/>
    <property type="project" value="InterPro"/>
</dbReference>
<feature type="domain" description="ABC transporter" evidence="8">
    <location>
        <begin position="324"/>
        <end position="531"/>
    </location>
</feature>
<evidence type="ECO:0000259" key="8">
    <source>
        <dbReference type="PROSITE" id="PS50893"/>
    </source>
</evidence>
<dbReference type="GO" id="GO:0005886">
    <property type="term" value="C:plasma membrane"/>
    <property type="evidence" value="ECO:0007669"/>
    <property type="project" value="UniProtKB-SubCell"/>
</dbReference>
<proteinExistence type="predicted"/>
<dbReference type="InterPro" id="IPR039421">
    <property type="entry name" value="Type_1_exporter"/>
</dbReference>
<feature type="transmembrane region" description="Helical" evidence="7">
    <location>
        <begin position="48"/>
        <end position="68"/>
    </location>
</feature>
<evidence type="ECO:0000256" key="3">
    <source>
        <dbReference type="ARBA" id="ARBA00022741"/>
    </source>
</evidence>
<dbReference type="SUPFAM" id="SSF90123">
    <property type="entry name" value="ABC transporter transmembrane region"/>
    <property type="match status" value="1"/>
</dbReference>
<dbReference type="InterPro" id="IPR017871">
    <property type="entry name" value="ABC_transporter-like_CS"/>
</dbReference>
<dbReference type="PANTHER" id="PTHR43394">
    <property type="entry name" value="ATP-DEPENDENT PERMEASE MDL1, MITOCHONDRIAL"/>
    <property type="match status" value="1"/>
</dbReference>
<evidence type="ECO:0000256" key="7">
    <source>
        <dbReference type="SAM" id="Phobius"/>
    </source>
</evidence>
<evidence type="ECO:0000259" key="9">
    <source>
        <dbReference type="PROSITE" id="PS50929"/>
    </source>
</evidence>
<dbReference type="InterPro" id="IPR003593">
    <property type="entry name" value="AAA+_ATPase"/>
</dbReference>
<evidence type="ECO:0000256" key="1">
    <source>
        <dbReference type="ARBA" id="ARBA00004651"/>
    </source>
</evidence>
<dbReference type="InterPro" id="IPR027417">
    <property type="entry name" value="P-loop_NTPase"/>
</dbReference>
<dbReference type="Proteomes" id="UP000051315">
    <property type="component" value="Unassembled WGS sequence"/>
</dbReference>
<dbReference type="EMBL" id="AZFX01000087">
    <property type="protein sequence ID" value="KRM08480.1"/>
    <property type="molecule type" value="Genomic_DNA"/>
</dbReference>
<sequence length="531" mass="59591">MKKTFTEHPYLLVINVIWLIIDAALSTFTSVLLTFSTNAIFSKNMRQLFFWIAINLSVWLILLISDYFQTVFQEKFIQKIMVEIRATISSQITQKSYTDFHRTNTGEYLSEYINDAGNIEANSIRKIFSLISHGVLIIFATIALTIYHWLFLPVIIILSLLMMLLPSRLARPMSQATENLSDGNAKLSNHLTNYLNGFDVFFNFNRLPVYRKLVSKTALNYAQTKVDYTKTNARVTNTIGGLSIFCQVMVDIVTSILAITARIPLGAISSTGNIASTIFNSLSSFSNEFVQIKAIKPLFDKIEPASSSTDNVNEDITPIFNRSITIKNLNYTIDGKNIFNHLNLKLDKGGKYALIGKSGVGKSTLLKILSGQITDYTGEILIDNINLKKLSQTKLVNLLQYVDQNVYLFNDTVANNISLWDETLSLPNLKNSLNKAKIDFTTTNKQIIAENGQNLSGGQKQRLALARFFYQPKPIALIDEGLSALDEVTAAEIDNSLLADNDLTLLEVSHHLSDEMKAKYDKIISLDQKQS</sequence>
<feature type="transmembrane region" description="Helical" evidence="7">
    <location>
        <begin position="12"/>
        <end position="36"/>
    </location>
</feature>
<keyword evidence="5 7" id="KW-1133">Transmembrane helix</keyword>
<dbReference type="Gene3D" id="3.40.50.300">
    <property type="entry name" value="P-loop containing nucleotide triphosphate hydrolases"/>
    <property type="match status" value="1"/>
</dbReference>
<feature type="domain" description="ABC transmembrane type-1" evidence="9">
    <location>
        <begin position="13"/>
        <end position="294"/>
    </location>
</feature>
<dbReference type="SMART" id="SM00382">
    <property type="entry name" value="AAA"/>
    <property type="match status" value="1"/>
</dbReference>
<evidence type="ECO:0000256" key="6">
    <source>
        <dbReference type="ARBA" id="ARBA00023136"/>
    </source>
</evidence>
<evidence type="ECO:0000256" key="4">
    <source>
        <dbReference type="ARBA" id="ARBA00022840"/>
    </source>
</evidence>